<reference evidence="2" key="1">
    <citation type="journal article" date="2019" name="Sci. Rep.">
        <title>Draft genome of Tanacetum cinerariifolium, the natural source of mosquito coil.</title>
        <authorList>
            <person name="Yamashiro T."/>
            <person name="Shiraishi A."/>
            <person name="Satake H."/>
            <person name="Nakayama K."/>
        </authorList>
    </citation>
    <scope>NUCLEOTIDE SEQUENCE</scope>
</reference>
<sequence length="443" mass="51347">MSRLKSNLVDFLEIELGTVSVHVNVVQCSNMVYILQKLKSLKILLNKLGWSKGNLFKRVESLRGQLQKVKNNIDNDPHNHTLRDMEAKPVKEFYEAEEDEEKFLFQKANIKLLRVSYDSEKIPYLFLRHFEDFLGKSHLVQDIEECETQFLRSVGEEVAMRMIADVIDNKIKAAMFDIDDSKGPGPDGFTTAFLKKYGVLLVLLSTRLQFEKDTKFQYHFRCKSLKLVHIYFVNDILVTCHGDFDSMRVIKRALDEFSACSRLLPNNSKSIVFFGSLCDEERNVITNILPFATRDLHVSTNRAFNTAQSVNTTSTQGAPDSSTIVENLSDAVIYSFFASQPSIPQLDNEYLQQIHPDDLKEIDLRWNIDMLTMRARIFLKNTRKKLYMAKKERIGFDKSKVECFNCHERGHFAREYRAPSNQDNRNREPTRRTVPVEETTQMP</sequence>
<dbReference type="EMBL" id="BKCJ010000244">
    <property type="protein sequence ID" value="GEU31374.1"/>
    <property type="molecule type" value="Genomic_DNA"/>
</dbReference>
<dbReference type="SUPFAM" id="SSF57756">
    <property type="entry name" value="Retrovirus zinc finger-like domains"/>
    <property type="match status" value="1"/>
</dbReference>
<gene>
    <name evidence="2" type="ORF">Tci_003352</name>
</gene>
<protein>
    <submittedName>
        <fullName evidence="2">Uncharacterized protein</fullName>
    </submittedName>
</protein>
<accession>A0A6L2J6T5</accession>
<proteinExistence type="predicted"/>
<feature type="region of interest" description="Disordered" evidence="1">
    <location>
        <begin position="415"/>
        <end position="443"/>
    </location>
</feature>
<dbReference type="Gene3D" id="4.10.60.10">
    <property type="entry name" value="Zinc finger, CCHC-type"/>
    <property type="match status" value="1"/>
</dbReference>
<name>A0A6L2J6T5_TANCI</name>
<dbReference type="AlphaFoldDB" id="A0A6L2J6T5"/>
<comment type="caution">
    <text evidence="2">The sequence shown here is derived from an EMBL/GenBank/DDBJ whole genome shotgun (WGS) entry which is preliminary data.</text>
</comment>
<feature type="compositionally biased region" description="Basic and acidic residues" evidence="1">
    <location>
        <begin position="424"/>
        <end position="435"/>
    </location>
</feature>
<evidence type="ECO:0000256" key="1">
    <source>
        <dbReference type="SAM" id="MobiDB-lite"/>
    </source>
</evidence>
<dbReference type="InterPro" id="IPR036875">
    <property type="entry name" value="Znf_CCHC_sf"/>
</dbReference>
<dbReference type="GO" id="GO:0003676">
    <property type="term" value="F:nucleic acid binding"/>
    <property type="evidence" value="ECO:0007669"/>
    <property type="project" value="InterPro"/>
</dbReference>
<dbReference type="GO" id="GO:0008270">
    <property type="term" value="F:zinc ion binding"/>
    <property type="evidence" value="ECO:0007669"/>
    <property type="project" value="InterPro"/>
</dbReference>
<organism evidence="2">
    <name type="scientific">Tanacetum cinerariifolium</name>
    <name type="common">Dalmatian daisy</name>
    <name type="synonym">Chrysanthemum cinerariifolium</name>
    <dbReference type="NCBI Taxonomy" id="118510"/>
    <lineage>
        <taxon>Eukaryota</taxon>
        <taxon>Viridiplantae</taxon>
        <taxon>Streptophyta</taxon>
        <taxon>Embryophyta</taxon>
        <taxon>Tracheophyta</taxon>
        <taxon>Spermatophyta</taxon>
        <taxon>Magnoliopsida</taxon>
        <taxon>eudicotyledons</taxon>
        <taxon>Gunneridae</taxon>
        <taxon>Pentapetalae</taxon>
        <taxon>asterids</taxon>
        <taxon>campanulids</taxon>
        <taxon>Asterales</taxon>
        <taxon>Asteraceae</taxon>
        <taxon>Asteroideae</taxon>
        <taxon>Anthemideae</taxon>
        <taxon>Anthemidinae</taxon>
        <taxon>Tanacetum</taxon>
    </lineage>
</organism>
<evidence type="ECO:0000313" key="2">
    <source>
        <dbReference type="EMBL" id="GEU31374.1"/>
    </source>
</evidence>